<feature type="active site" evidence="9">
    <location>
        <position position="145"/>
    </location>
</feature>
<dbReference type="AlphaFoldDB" id="A0A7C0ZJ02"/>
<dbReference type="InterPro" id="IPR044068">
    <property type="entry name" value="CB"/>
</dbReference>
<dbReference type="PROSITE" id="PS51900">
    <property type="entry name" value="CB"/>
    <property type="match status" value="1"/>
</dbReference>
<reference evidence="12" key="1">
    <citation type="journal article" date="2020" name="mSystems">
        <title>Genome- and Community-Level Interaction Insights into Carbon Utilization and Element Cycling Functions of Hydrothermarchaeota in Hydrothermal Sediment.</title>
        <authorList>
            <person name="Zhou Z."/>
            <person name="Liu Y."/>
            <person name="Xu W."/>
            <person name="Pan J."/>
            <person name="Luo Z.H."/>
            <person name="Li M."/>
        </authorList>
    </citation>
    <scope>NUCLEOTIDE SEQUENCE [LARGE SCALE GENOMIC DNA]</scope>
    <source>
        <strain evidence="12">HyVt-102</strain>
    </source>
</reference>
<gene>
    <name evidence="9" type="primary">xerC</name>
    <name evidence="12" type="ORF">ENF18_07440</name>
</gene>
<organism evidence="12">
    <name type="scientific">candidate division WOR-3 bacterium</name>
    <dbReference type="NCBI Taxonomy" id="2052148"/>
    <lineage>
        <taxon>Bacteria</taxon>
        <taxon>Bacteria division WOR-3</taxon>
    </lineage>
</organism>
<dbReference type="Pfam" id="PF00589">
    <property type="entry name" value="Phage_integrase"/>
    <property type="match status" value="1"/>
</dbReference>
<evidence type="ECO:0000259" key="10">
    <source>
        <dbReference type="PROSITE" id="PS51898"/>
    </source>
</evidence>
<evidence type="ECO:0000259" key="11">
    <source>
        <dbReference type="PROSITE" id="PS51900"/>
    </source>
</evidence>
<dbReference type="PROSITE" id="PS51898">
    <property type="entry name" value="TYR_RECOMBINASE"/>
    <property type="match status" value="1"/>
</dbReference>
<dbReference type="PANTHER" id="PTHR30349:SF77">
    <property type="entry name" value="TYROSINE RECOMBINASE XERC"/>
    <property type="match status" value="1"/>
</dbReference>
<keyword evidence="5 9" id="KW-0229">DNA integration</keyword>
<feature type="active site" evidence="9">
    <location>
        <position position="234"/>
    </location>
</feature>
<accession>A0A7C0ZJ02</accession>
<evidence type="ECO:0000256" key="8">
    <source>
        <dbReference type="ARBA" id="ARBA00023306"/>
    </source>
</evidence>
<dbReference type="NCBIfam" id="NF040815">
    <property type="entry name" value="recomb_XerA_Arch"/>
    <property type="match status" value="1"/>
</dbReference>
<dbReference type="InterPro" id="IPR013762">
    <property type="entry name" value="Integrase-like_cat_sf"/>
</dbReference>
<feature type="domain" description="Core-binding (CB)" evidence="11">
    <location>
        <begin position="1"/>
        <end position="84"/>
    </location>
</feature>
<dbReference type="Proteomes" id="UP000885847">
    <property type="component" value="Unassembled WGS sequence"/>
</dbReference>
<evidence type="ECO:0000256" key="7">
    <source>
        <dbReference type="ARBA" id="ARBA00023172"/>
    </source>
</evidence>
<keyword evidence="2 9" id="KW-0963">Cytoplasm</keyword>
<dbReference type="InterPro" id="IPR004107">
    <property type="entry name" value="Integrase_SAM-like_N"/>
</dbReference>
<name>A0A7C0ZJ02_UNCW3</name>
<dbReference type="InterPro" id="IPR023009">
    <property type="entry name" value="Tyrosine_recombinase_XerC/XerD"/>
</dbReference>
<sequence length="291" mass="33763">MKTYIEGFVQYLNSRDVSPHTLKSYKKDIEQFITFLKDMDIENLNQVKPLHIRSFLGTMINRGYSPDSIARKGSSIRTFFRYLTRMGYVKSNPAAGIKSPKRRKKSPSFLSERQMEELFDSIEPKTPLEMRNRAILELLYGTGLRASELVSLDVDDIDIRAEKLTVLGKRRKMRVLPIPSRAKEALIDYLKIRWADVKPLFISKSGKRLAQRDLQRIVKRYIQQVASLNRMSPHTLRHTFATHLLTRGADLRAVQELLGHSSLSTTQIYTHFTVEKLKEIYKLAHPRAEEE</sequence>
<dbReference type="GO" id="GO:0007059">
    <property type="term" value="P:chromosome segregation"/>
    <property type="evidence" value="ECO:0007669"/>
    <property type="project" value="UniProtKB-UniRule"/>
</dbReference>
<feature type="active site" evidence="9">
    <location>
        <position position="169"/>
    </location>
</feature>
<dbReference type="GO" id="GO:0006313">
    <property type="term" value="P:DNA transposition"/>
    <property type="evidence" value="ECO:0007669"/>
    <property type="project" value="UniProtKB-UniRule"/>
</dbReference>
<feature type="domain" description="Tyr recombinase" evidence="10">
    <location>
        <begin position="105"/>
        <end position="282"/>
    </location>
</feature>
<evidence type="ECO:0000313" key="12">
    <source>
        <dbReference type="EMBL" id="HDI83605.1"/>
    </source>
</evidence>
<comment type="caution">
    <text evidence="12">The sequence shown here is derived from an EMBL/GenBank/DDBJ whole genome shotgun (WGS) entry which is preliminary data.</text>
</comment>
<dbReference type="Pfam" id="PF02899">
    <property type="entry name" value="Phage_int_SAM_1"/>
    <property type="match status" value="1"/>
</dbReference>
<keyword evidence="8 9" id="KW-0131">Cell cycle</keyword>
<dbReference type="GO" id="GO:0009037">
    <property type="term" value="F:tyrosine-based site-specific recombinase activity"/>
    <property type="evidence" value="ECO:0007669"/>
    <property type="project" value="UniProtKB-UniRule"/>
</dbReference>
<evidence type="ECO:0000256" key="1">
    <source>
        <dbReference type="ARBA" id="ARBA00004496"/>
    </source>
</evidence>
<feature type="active site" description="O-(3'-phospho-DNA)-tyrosine intermediate" evidence="9">
    <location>
        <position position="269"/>
    </location>
</feature>
<protein>
    <recommendedName>
        <fullName evidence="9">Tyrosine recombinase XerC</fullName>
    </recommendedName>
</protein>
<dbReference type="NCBIfam" id="NF001399">
    <property type="entry name" value="PRK00283.1"/>
    <property type="match status" value="1"/>
</dbReference>
<keyword evidence="4 9" id="KW-0159">Chromosome partition</keyword>
<feature type="active site" evidence="9">
    <location>
        <position position="237"/>
    </location>
</feature>
<dbReference type="HAMAP" id="MF_01808">
    <property type="entry name" value="Recomb_XerC_XerD"/>
    <property type="match status" value="1"/>
</dbReference>
<evidence type="ECO:0000256" key="9">
    <source>
        <dbReference type="HAMAP-Rule" id="MF_01808"/>
    </source>
</evidence>
<evidence type="ECO:0000256" key="5">
    <source>
        <dbReference type="ARBA" id="ARBA00022908"/>
    </source>
</evidence>
<evidence type="ECO:0000256" key="2">
    <source>
        <dbReference type="ARBA" id="ARBA00022490"/>
    </source>
</evidence>
<dbReference type="InterPro" id="IPR050090">
    <property type="entry name" value="Tyrosine_recombinase_XerCD"/>
</dbReference>
<dbReference type="Gene3D" id="1.10.150.130">
    <property type="match status" value="1"/>
</dbReference>
<dbReference type="CDD" id="cd00798">
    <property type="entry name" value="INT_XerDC_C"/>
    <property type="match status" value="1"/>
</dbReference>
<dbReference type="GO" id="GO:0051301">
    <property type="term" value="P:cell division"/>
    <property type="evidence" value="ECO:0007669"/>
    <property type="project" value="UniProtKB-KW"/>
</dbReference>
<evidence type="ECO:0000256" key="4">
    <source>
        <dbReference type="ARBA" id="ARBA00022829"/>
    </source>
</evidence>
<dbReference type="PANTHER" id="PTHR30349">
    <property type="entry name" value="PHAGE INTEGRASE-RELATED"/>
    <property type="match status" value="1"/>
</dbReference>
<evidence type="ECO:0000256" key="3">
    <source>
        <dbReference type="ARBA" id="ARBA00022618"/>
    </source>
</evidence>
<comment type="function">
    <text evidence="9">Site-specific tyrosine recombinase, which acts by catalyzing the cutting and rejoining of the recombining DNA molecules. The XerC-XerD complex is essential to convert dimers of the bacterial chromosome into monomers to permit their segregation at cell division. It also contributes to the segregational stability of plasmids.</text>
</comment>
<dbReference type="SUPFAM" id="SSF56349">
    <property type="entry name" value="DNA breaking-rejoining enzymes"/>
    <property type="match status" value="1"/>
</dbReference>
<keyword evidence="7 9" id="KW-0233">DNA recombination</keyword>
<keyword evidence="6 9" id="KW-0238">DNA-binding</keyword>
<keyword evidence="3 9" id="KW-0132">Cell division</keyword>
<dbReference type="GO" id="GO:0005737">
    <property type="term" value="C:cytoplasm"/>
    <property type="evidence" value="ECO:0007669"/>
    <property type="project" value="UniProtKB-SubCell"/>
</dbReference>
<dbReference type="InterPro" id="IPR010998">
    <property type="entry name" value="Integrase_recombinase_N"/>
</dbReference>
<dbReference type="EMBL" id="DQWE01000351">
    <property type="protein sequence ID" value="HDI83605.1"/>
    <property type="molecule type" value="Genomic_DNA"/>
</dbReference>
<evidence type="ECO:0000256" key="6">
    <source>
        <dbReference type="ARBA" id="ARBA00023125"/>
    </source>
</evidence>
<comment type="similarity">
    <text evidence="9">Belongs to the 'phage' integrase family. XerC subfamily.</text>
</comment>
<dbReference type="InterPro" id="IPR002104">
    <property type="entry name" value="Integrase_catalytic"/>
</dbReference>
<comment type="subcellular location">
    <subcellularLocation>
        <location evidence="1 9">Cytoplasm</location>
    </subcellularLocation>
</comment>
<dbReference type="GO" id="GO:0003677">
    <property type="term" value="F:DNA binding"/>
    <property type="evidence" value="ECO:0007669"/>
    <property type="project" value="UniProtKB-UniRule"/>
</dbReference>
<feature type="active site" evidence="9">
    <location>
        <position position="260"/>
    </location>
</feature>
<dbReference type="InterPro" id="IPR011010">
    <property type="entry name" value="DNA_brk_join_enz"/>
</dbReference>
<dbReference type="Gene3D" id="1.10.443.10">
    <property type="entry name" value="Intergrase catalytic core"/>
    <property type="match status" value="1"/>
</dbReference>
<comment type="subunit">
    <text evidence="9">Forms a cyclic heterotetrameric complex composed of two molecules of XerC and two molecules of XerD.</text>
</comment>
<proteinExistence type="inferred from homology"/>